<proteinExistence type="predicted"/>
<organism evidence="1">
    <name type="scientific">Paenibacillus sp. SYP-B3998</name>
    <dbReference type="NCBI Taxonomy" id="2678564"/>
    <lineage>
        <taxon>Bacteria</taxon>
        <taxon>Bacillati</taxon>
        <taxon>Bacillota</taxon>
        <taxon>Bacilli</taxon>
        <taxon>Bacillales</taxon>
        <taxon>Paenibacillaceae</taxon>
        <taxon>Paenibacillus</taxon>
    </lineage>
</organism>
<reference evidence="1" key="1">
    <citation type="submission" date="2020-02" db="EMBL/GenBank/DDBJ databases">
        <authorList>
            <person name="Shen X.-R."/>
            <person name="Zhang Y.-X."/>
        </authorList>
    </citation>
    <scope>NUCLEOTIDE SEQUENCE</scope>
    <source>
        <strain evidence="1">SYP-B3998</strain>
    </source>
</reference>
<dbReference type="RefSeq" id="WP_163943848.1">
    <property type="nucleotide sequence ID" value="NZ_JAAIKC010000002.1"/>
</dbReference>
<protein>
    <submittedName>
        <fullName evidence="1">Uncharacterized protein</fullName>
    </submittedName>
</protein>
<dbReference type="AlphaFoldDB" id="A0A6G3ZW44"/>
<comment type="caution">
    <text evidence="1">The sequence shown here is derived from an EMBL/GenBank/DDBJ whole genome shotgun (WGS) entry which is preliminary data.</text>
</comment>
<sequence>MEDAPICPLKVNILIKLQDKQYNNYTTILSILQSILTPEEVNSIVQVAEYEDKARKFTMYHLLEYWCMAAKLGYPYKCLINPKNFPS</sequence>
<evidence type="ECO:0000313" key="1">
    <source>
        <dbReference type="EMBL" id="NEW06352.1"/>
    </source>
</evidence>
<gene>
    <name evidence="1" type="ORF">GK047_10035</name>
</gene>
<name>A0A6G3ZW44_9BACL</name>
<accession>A0A6G3ZW44</accession>
<dbReference type="EMBL" id="JAAIKC010000002">
    <property type="protein sequence ID" value="NEW06352.1"/>
    <property type="molecule type" value="Genomic_DNA"/>
</dbReference>